<evidence type="ECO:0000256" key="4">
    <source>
        <dbReference type="ARBA" id="ARBA00022827"/>
    </source>
</evidence>
<dbReference type="GO" id="GO:0050660">
    <property type="term" value="F:flavin adenine dinucleotide binding"/>
    <property type="evidence" value="ECO:0007669"/>
    <property type="project" value="InterPro"/>
</dbReference>
<dbReference type="PANTHER" id="PTHR11552:SF147">
    <property type="entry name" value="CHOLINE DEHYDROGENASE, MITOCHONDRIAL"/>
    <property type="match status" value="1"/>
</dbReference>
<keyword evidence="4" id="KW-0274">FAD</keyword>
<dbReference type="Gene3D" id="3.50.50.60">
    <property type="entry name" value="FAD/NAD(P)-binding domain"/>
    <property type="match status" value="1"/>
</dbReference>
<evidence type="ECO:0000256" key="2">
    <source>
        <dbReference type="ARBA" id="ARBA00010790"/>
    </source>
</evidence>
<evidence type="ECO:0000256" key="1">
    <source>
        <dbReference type="ARBA" id="ARBA00001974"/>
    </source>
</evidence>
<accession>A0A381SMH4</accession>
<evidence type="ECO:0000259" key="6">
    <source>
        <dbReference type="Pfam" id="PF05199"/>
    </source>
</evidence>
<gene>
    <name evidence="7" type="ORF">METZ01_LOCUS58060</name>
</gene>
<dbReference type="GO" id="GO:0016614">
    <property type="term" value="F:oxidoreductase activity, acting on CH-OH group of donors"/>
    <property type="evidence" value="ECO:0007669"/>
    <property type="project" value="InterPro"/>
</dbReference>
<evidence type="ECO:0000259" key="5">
    <source>
        <dbReference type="Pfam" id="PF00732"/>
    </source>
</evidence>
<keyword evidence="3" id="KW-0285">Flavoprotein</keyword>
<dbReference type="Pfam" id="PF00732">
    <property type="entry name" value="GMC_oxred_N"/>
    <property type="match status" value="1"/>
</dbReference>
<reference evidence="7" key="1">
    <citation type="submission" date="2018-05" db="EMBL/GenBank/DDBJ databases">
        <authorList>
            <person name="Lanie J.A."/>
            <person name="Ng W.-L."/>
            <person name="Kazmierczak K.M."/>
            <person name="Andrzejewski T.M."/>
            <person name="Davidsen T.M."/>
            <person name="Wayne K.J."/>
            <person name="Tettelin H."/>
            <person name="Glass J.I."/>
            <person name="Rusch D."/>
            <person name="Podicherti R."/>
            <person name="Tsui H.-C.T."/>
            <person name="Winkler M.E."/>
        </authorList>
    </citation>
    <scope>NUCLEOTIDE SEQUENCE</scope>
</reference>
<dbReference type="InterPro" id="IPR036188">
    <property type="entry name" value="FAD/NAD-bd_sf"/>
</dbReference>
<dbReference type="PANTHER" id="PTHR11552">
    <property type="entry name" value="GLUCOSE-METHANOL-CHOLINE GMC OXIDOREDUCTASE"/>
    <property type="match status" value="1"/>
</dbReference>
<dbReference type="PIRSF" id="PIRSF000137">
    <property type="entry name" value="Alcohol_oxidase"/>
    <property type="match status" value="1"/>
</dbReference>
<comment type="cofactor">
    <cofactor evidence="1">
        <name>FAD</name>
        <dbReference type="ChEBI" id="CHEBI:57692"/>
    </cofactor>
</comment>
<proteinExistence type="inferred from homology"/>
<dbReference type="Gene3D" id="3.30.410.40">
    <property type="match status" value="1"/>
</dbReference>
<evidence type="ECO:0000313" key="7">
    <source>
        <dbReference type="EMBL" id="SVA05206.1"/>
    </source>
</evidence>
<dbReference type="SUPFAM" id="SSF51905">
    <property type="entry name" value="FAD/NAD(P)-binding domain"/>
    <property type="match status" value="1"/>
</dbReference>
<evidence type="ECO:0000256" key="3">
    <source>
        <dbReference type="ARBA" id="ARBA00022630"/>
    </source>
</evidence>
<evidence type="ECO:0008006" key="8">
    <source>
        <dbReference type="Google" id="ProtNLM"/>
    </source>
</evidence>
<dbReference type="AlphaFoldDB" id="A0A381SMH4"/>
<name>A0A381SMH4_9ZZZZ</name>
<organism evidence="7">
    <name type="scientific">marine metagenome</name>
    <dbReference type="NCBI Taxonomy" id="408172"/>
    <lineage>
        <taxon>unclassified sequences</taxon>
        <taxon>metagenomes</taxon>
        <taxon>ecological metagenomes</taxon>
    </lineage>
</organism>
<dbReference type="Pfam" id="PF05199">
    <property type="entry name" value="GMC_oxred_C"/>
    <property type="match status" value="1"/>
</dbReference>
<feature type="domain" description="Glucose-methanol-choline oxidoreductase C-terminal" evidence="6">
    <location>
        <begin position="391"/>
        <end position="525"/>
    </location>
</feature>
<dbReference type="InterPro" id="IPR000172">
    <property type="entry name" value="GMC_OxRdtase_N"/>
</dbReference>
<protein>
    <recommendedName>
        <fullName evidence="8">Glucose-methanol-choline oxidoreductase N-terminal domain-containing protein</fullName>
    </recommendedName>
</protein>
<sequence>MKYDYIIIGAGSAGAIVASRLSENPSISVLLLEGGPDYPDFATLPEDIKFGYSTGTDLAVADEHDWGYTAFVNGNANTIGSRSVPTSRTLRMPRGKLTGGTSSINGQIFLRALTHDFDLWSRMGLEGWDYENVLPFFRRLETDLDYSGDFHGKEGPILAHRFPKDEWTEPQTGFHKAALALGYPEVDDMNLPDAHGVGPFPCNNPAGIRISTALGYLSQSRHRLNLTIRSNCTVQRMIVNKNSVTGVEVESGGDNFVAEGNTIVLSAGALANPHLLMLSGIGPAGHLNEVGITTVNDLPGVGQNLSDHPQNFVNASVHDIELLNTKAPRLQVGLRYTATGSNTQDDMLMWMGSYAVDGDYRDILPTHRKEPDIEPTVTGIQMTVSLYLAASKGSLRLKSSDPDDKPEIFLNLLGTESDVTRMADGIRKASNIMDSSEMSSVVEARTGPTDEILTDNKLLHRWLRKRTTTGNHITSTCAMGPESNPMAVVDHKCKVRGLDNLYIADASVMPECVRANTNVTTMMIGEKLADYLQGT</sequence>
<dbReference type="EMBL" id="UINC01003312">
    <property type="protein sequence ID" value="SVA05206.1"/>
    <property type="molecule type" value="Genomic_DNA"/>
</dbReference>
<dbReference type="InterPro" id="IPR007867">
    <property type="entry name" value="GMC_OxRtase_C"/>
</dbReference>
<dbReference type="InterPro" id="IPR012132">
    <property type="entry name" value="GMC_OxRdtase"/>
</dbReference>
<dbReference type="SUPFAM" id="SSF54373">
    <property type="entry name" value="FAD-linked reductases, C-terminal domain"/>
    <property type="match status" value="1"/>
</dbReference>
<comment type="similarity">
    <text evidence="2">Belongs to the GMC oxidoreductase family.</text>
</comment>
<feature type="domain" description="Glucose-methanol-choline oxidoreductase N-terminal" evidence="5">
    <location>
        <begin position="3"/>
        <end position="309"/>
    </location>
</feature>